<feature type="transmembrane region" description="Helical" evidence="13">
    <location>
        <begin position="6"/>
        <end position="34"/>
    </location>
</feature>
<keyword evidence="6 12" id="KW-0812">Transmembrane</keyword>
<keyword evidence="4 12" id="KW-0813">Transport</keyword>
<evidence type="ECO:0000256" key="11">
    <source>
        <dbReference type="ARBA" id="ARBA00023136"/>
    </source>
</evidence>
<comment type="subunit">
    <text evidence="3">F-type ATPases have 2 components, CF(1) - the catalytic core - and CF(0) - the membrane proton channel.</text>
</comment>
<dbReference type="AlphaFoldDB" id="A0A344ALG6"/>
<dbReference type="GO" id="GO:0015986">
    <property type="term" value="P:proton motive force-driven ATP synthesis"/>
    <property type="evidence" value="ECO:0007669"/>
    <property type="project" value="InterPro"/>
</dbReference>
<dbReference type="GO" id="GO:0015078">
    <property type="term" value="F:proton transmembrane transporter activity"/>
    <property type="evidence" value="ECO:0007669"/>
    <property type="project" value="InterPro"/>
</dbReference>
<evidence type="ECO:0000256" key="4">
    <source>
        <dbReference type="ARBA" id="ARBA00022448"/>
    </source>
</evidence>
<sequence length="52" mass="6488">MPQMSPIYWLILMMYFIIVMMIMIMSIYFFFLNLPSKQFSLMSMNNSMNWMW</sequence>
<evidence type="ECO:0000256" key="6">
    <source>
        <dbReference type="ARBA" id="ARBA00022692"/>
    </source>
</evidence>
<keyword evidence="8 13" id="KW-1133">Transmembrane helix</keyword>
<evidence type="ECO:0000256" key="1">
    <source>
        <dbReference type="ARBA" id="ARBA00004304"/>
    </source>
</evidence>
<protein>
    <recommendedName>
        <fullName evidence="12">ATP synthase complex subunit 8</fullName>
    </recommendedName>
</protein>
<dbReference type="EMBL" id="MG737719">
    <property type="protein sequence ID" value="AWV83214.1"/>
    <property type="molecule type" value="Genomic_DNA"/>
</dbReference>
<organism evidence="14">
    <name type="scientific">Euterpnosia chibensis</name>
    <dbReference type="NCBI Taxonomy" id="2170266"/>
    <lineage>
        <taxon>Eukaryota</taxon>
        <taxon>Metazoa</taxon>
        <taxon>Ecdysozoa</taxon>
        <taxon>Arthropoda</taxon>
        <taxon>Hexapoda</taxon>
        <taxon>Insecta</taxon>
        <taxon>Pterygota</taxon>
        <taxon>Neoptera</taxon>
        <taxon>Paraneoptera</taxon>
        <taxon>Hemiptera</taxon>
        <taxon>Auchenorrhyncha</taxon>
        <taxon>Cicadoidea</taxon>
        <taxon>Cicadidae</taxon>
        <taxon>Cicadinae</taxon>
        <taxon>Leptopsaltriini</taxon>
        <taxon>Euterpnosia</taxon>
    </lineage>
</organism>
<evidence type="ECO:0000256" key="10">
    <source>
        <dbReference type="ARBA" id="ARBA00023128"/>
    </source>
</evidence>
<gene>
    <name evidence="14" type="primary">atp8</name>
</gene>
<evidence type="ECO:0000256" key="12">
    <source>
        <dbReference type="RuleBase" id="RU003661"/>
    </source>
</evidence>
<dbReference type="GO" id="GO:0045259">
    <property type="term" value="C:proton-transporting ATP synthase complex"/>
    <property type="evidence" value="ECO:0007669"/>
    <property type="project" value="UniProtKB-KW"/>
</dbReference>
<reference evidence="14" key="1">
    <citation type="journal article" date="2018" name="J. Hered.">
        <title>One hundred mitochondrial genomes of cicadas.</title>
        <authorList>
            <person name="Lukasik P."/>
            <person name="Chong R.A."/>
            <person name="Nazario K."/>
            <person name="Matsuura Y."/>
            <person name="Bublitz D."/>
            <person name="Campbell M.A."/>
            <person name="Meyer M."/>
            <person name="Van Leuven J.T."/>
            <person name="Pessacq P."/>
            <person name="Veloso C."/>
            <person name="Simon C."/>
            <person name="McCutcheon J.P."/>
        </authorList>
    </citation>
    <scope>NUCLEOTIDE SEQUENCE</scope>
    <source>
        <strain evidence="14">EUTCHI</strain>
        <tissue evidence="14">Bacteriome and fat body</tissue>
    </source>
</reference>
<accession>A0A344ALG6</accession>
<evidence type="ECO:0000256" key="5">
    <source>
        <dbReference type="ARBA" id="ARBA00022547"/>
    </source>
</evidence>
<comment type="similarity">
    <text evidence="2 12">Belongs to the ATPase protein 8 family.</text>
</comment>
<proteinExistence type="inferred from homology"/>
<dbReference type="Pfam" id="PF00895">
    <property type="entry name" value="ATP-synt_8"/>
    <property type="match status" value="1"/>
</dbReference>
<evidence type="ECO:0000256" key="7">
    <source>
        <dbReference type="ARBA" id="ARBA00022781"/>
    </source>
</evidence>
<evidence type="ECO:0000313" key="14">
    <source>
        <dbReference type="EMBL" id="AWV83214.1"/>
    </source>
</evidence>
<reference evidence="14" key="2">
    <citation type="journal article" date="2018" name="Proc. Natl. Acad. Sci. U.S.A.">
        <title>Recurrent symbiont recruitment from fungal parasites in cicadas.</title>
        <authorList>
            <person name="Yu M."/>
            <person name="Moriyama M."/>
            <person name="Lukasik P."/>
            <person name="Vanderpool D."/>
            <person name="Tanahashi M."/>
            <person name="Meng X.-Y."/>
            <person name="McCutcheon J.P."/>
            <person name="Fukatsu T."/>
        </authorList>
    </citation>
    <scope>NUCLEOTIDE SEQUENCE</scope>
    <source>
        <strain evidence="14">EUTCHI</strain>
        <tissue evidence="14">Bacteriome and fat body</tissue>
    </source>
</reference>
<keyword evidence="5 12" id="KW-0138">CF(0)</keyword>
<comment type="subcellular location">
    <subcellularLocation>
        <location evidence="1 12">Mitochondrion membrane</location>
        <topology evidence="1 12">Single-pass membrane protein</topology>
    </subcellularLocation>
</comment>
<evidence type="ECO:0000256" key="13">
    <source>
        <dbReference type="SAM" id="Phobius"/>
    </source>
</evidence>
<name>A0A344ALG6_9HEMI</name>
<dbReference type="InterPro" id="IPR001421">
    <property type="entry name" value="ATP8_metazoa"/>
</dbReference>
<geneLocation type="mitochondrion" evidence="14"/>
<dbReference type="GO" id="GO:0031966">
    <property type="term" value="C:mitochondrial membrane"/>
    <property type="evidence" value="ECO:0007669"/>
    <property type="project" value="UniProtKB-SubCell"/>
</dbReference>
<keyword evidence="9 12" id="KW-0406">Ion transport</keyword>
<keyword evidence="7 12" id="KW-0375">Hydrogen ion transport</keyword>
<evidence type="ECO:0000256" key="2">
    <source>
        <dbReference type="ARBA" id="ARBA00008892"/>
    </source>
</evidence>
<keyword evidence="11 13" id="KW-0472">Membrane</keyword>
<evidence type="ECO:0000256" key="8">
    <source>
        <dbReference type="ARBA" id="ARBA00022989"/>
    </source>
</evidence>
<evidence type="ECO:0000256" key="9">
    <source>
        <dbReference type="ARBA" id="ARBA00023065"/>
    </source>
</evidence>
<evidence type="ECO:0000256" key="3">
    <source>
        <dbReference type="ARBA" id="ARBA00011291"/>
    </source>
</evidence>
<keyword evidence="10 12" id="KW-0496">Mitochondrion</keyword>